<dbReference type="PIRSF" id="PIRSF000332">
    <property type="entry name" value="FMO"/>
    <property type="match status" value="1"/>
</dbReference>
<dbReference type="InterPro" id="IPR036188">
    <property type="entry name" value="FAD/NAD-bd_sf"/>
</dbReference>
<evidence type="ECO:0000256" key="2">
    <source>
        <dbReference type="ARBA" id="ARBA00022630"/>
    </source>
</evidence>
<keyword evidence="3" id="KW-0274">FAD</keyword>
<reference evidence="6 7" key="1">
    <citation type="journal article" date="2016" name="PLoS Pathog.">
        <title>Biosynthesis of antibiotic leucinostatins in bio-control fungus Purpureocillium lilacinum and their inhibition on phytophthora revealed by genome mining.</title>
        <authorList>
            <person name="Wang G."/>
            <person name="Liu Z."/>
            <person name="Lin R."/>
            <person name="Li E."/>
            <person name="Mao Z."/>
            <person name="Ling J."/>
            <person name="Yang Y."/>
            <person name="Yin W.B."/>
            <person name="Xie B."/>
        </authorList>
    </citation>
    <scope>NUCLEOTIDE SEQUENCE [LARGE SCALE GENOMIC DNA]</scope>
    <source>
        <strain evidence="6">170</strain>
    </source>
</reference>
<dbReference type="GO" id="GO:0050661">
    <property type="term" value="F:NADP binding"/>
    <property type="evidence" value="ECO:0007669"/>
    <property type="project" value="InterPro"/>
</dbReference>
<dbReference type="OrthoDB" id="66881at2759"/>
<accession>A0A179FM11</accession>
<gene>
    <name evidence="6" type="ORF">VFPPC_08146</name>
</gene>
<evidence type="ECO:0000256" key="3">
    <source>
        <dbReference type="ARBA" id="ARBA00022827"/>
    </source>
</evidence>
<dbReference type="InterPro" id="IPR020946">
    <property type="entry name" value="Flavin_mOase-like"/>
</dbReference>
<organism evidence="6 7">
    <name type="scientific">Pochonia chlamydosporia 170</name>
    <dbReference type="NCBI Taxonomy" id="1380566"/>
    <lineage>
        <taxon>Eukaryota</taxon>
        <taxon>Fungi</taxon>
        <taxon>Dikarya</taxon>
        <taxon>Ascomycota</taxon>
        <taxon>Pezizomycotina</taxon>
        <taxon>Sordariomycetes</taxon>
        <taxon>Hypocreomycetidae</taxon>
        <taxon>Hypocreales</taxon>
        <taxon>Clavicipitaceae</taxon>
        <taxon>Pochonia</taxon>
    </lineage>
</organism>
<dbReference type="GO" id="GO:0050660">
    <property type="term" value="F:flavin adenine dinucleotide binding"/>
    <property type="evidence" value="ECO:0007669"/>
    <property type="project" value="InterPro"/>
</dbReference>
<sequence length="523" mass="58478">MVSSLYLPEILITTIVDMESCKVAVIGLGTTGPLGLVTLKNFLEKGFETIGFEKGDVVGGLWNFRDDDQTTVLENTPTFPEARHIQKYLHDYSSHFDLERHIRLRTEVLDLTFNENDMKWTVQTLHYGETTSQAFDKVVLATGINKLPLIPDIGGLDEFKGEVIHSGGYKRPASLKNKTVLVVGLSNSAVDTATTLVGHAKHVYISRRHDAFVLPRFIEDKPMDHTFNHRKSIIFGAMQHLAPTIAGKMMRKFLTATTYKGFPEMPDDWDLSTAPLPTRTPPIISDTVVTEILKGNITLVKALKKVTGPNTVQFDDDSQLEVDSIVFCTGYKADYSLAGQYDPTLEQPEAWKSSPGSNCRALPRLYRNIFSLKLPHHLAFMGAIAFPSPAFQLYDLASMALARTWAGQYELPTSQHMAAQVQKQHDWLVSLSAEGTVIPSWVNGAEWMAWADEAAGSDVFPHIGYGLKGWAFWLRDRQLSKILMDGIPSPHQFRLFDNGQRRAWSGARDEILRINITDVAEQS</sequence>
<dbReference type="RefSeq" id="XP_018143699.1">
    <property type="nucleotide sequence ID" value="XM_018286904.1"/>
</dbReference>
<dbReference type="Gene3D" id="3.50.50.60">
    <property type="entry name" value="FAD/NAD(P)-binding domain"/>
    <property type="match status" value="5"/>
</dbReference>
<comment type="caution">
    <text evidence="6">The sequence shown here is derived from an EMBL/GenBank/DDBJ whole genome shotgun (WGS) entry which is preliminary data.</text>
</comment>
<dbReference type="PANTHER" id="PTHR23023">
    <property type="entry name" value="DIMETHYLANILINE MONOOXYGENASE"/>
    <property type="match status" value="1"/>
</dbReference>
<dbReference type="GeneID" id="28850898"/>
<keyword evidence="5" id="KW-0560">Oxidoreductase</keyword>
<dbReference type="InterPro" id="IPR050346">
    <property type="entry name" value="FMO-like"/>
</dbReference>
<evidence type="ECO:0000256" key="5">
    <source>
        <dbReference type="ARBA" id="ARBA00023002"/>
    </source>
</evidence>
<evidence type="ECO:0000256" key="4">
    <source>
        <dbReference type="ARBA" id="ARBA00022857"/>
    </source>
</evidence>
<dbReference type="GO" id="GO:0004499">
    <property type="term" value="F:N,N-dimethylaniline monooxygenase activity"/>
    <property type="evidence" value="ECO:0007669"/>
    <property type="project" value="InterPro"/>
</dbReference>
<evidence type="ECO:0000313" key="6">
    <source>
        <dbReference type="EMBL" id="OAQ66612.1"/>
    </source>
</evidence>
<proteinExistence type="inferred from homology"/>
<dbReference type="KEGG" id="pchm:VFPPC_08146"/>
<comment type="similarity">
    <text evidence="1">Belongs to the FMO family.</text>
</comment>
<keyword evidence="4" id="KW-0521">NADP</keyword>
<dbReference type="InterPro" id="IPR000960">
    <property type="entry name" value="Flavin_mOase"/>
</dbReference>
<dbReference type="AlphaFoldDB" id="A0A179FM11"/>
<evidence type="ECO:0000256" key="1">
    <source>
        <dbReference type="ARBA" id="ARBA00009183"/>
    </source>
</evidence>
<name>A0A179FM11_METCM</name>
<dbReference type="SUPFAM" id="SSF51905">
    <property type="entry name" value="FAD/NAD(P)-binding domain"/>
    <property type="match status" value="2"/>
</dbReference>
<dbReference type="EMBL" id="LSBJ02000004">
    <property type="protein sequence ID" value="OAQ66612.1"/>
    <property type="molecule type" value="Genomic_DNA"/>
</dbReference>
<evidence type="ECO:0000313" key="7">
    <source>
        <dbReference type="Proteomes" id="UP000078397"/>
    </source>
</evidence>
<dbReference type="Proteomes" id="UP000078397">
    <property type="component" value="Unassembled WGS sequence"/>
</dbReference>
<protein>
    <submittedName>
        <fullName evidence="6">Dimethylaniline monooxygenase 2</fullName>
    </submittedName>
</protein>
<keyword evidence="7" id="KW-1185">Reference proteome</keyword>
<keyword evidence="6" id="KW-0503">Monooxygenase</keyword>
<keyword evidence="2" id="KW-0285">Flavoprotein</keyword>
<dbReference type="Pfam" id="PF00743">
    <property type="entry name" value="FMO-like"/>
    <property type="match status" value="2"/>
</dbReference>